<evidence type="ECO:0000313" key="2">
    <source>
        <dbReference type="EMBL" id="KAG1901740.1"/>
    </source>
</evidence>
<feature type="compositionally biased region" description="Acidic residues" evidence="1">
    <location>
        <begin position="1"/>
        <end position="13"/>
    </location>
</feature>
<dbReference type="Proteomes" id="UP001195769">
    <property type="component" value="Unassembled WGS sequence"/>
</dbReference>
<gene>
    <name evidence="2" type="ORF">F5891DRAFT_979238</name>
</gene>
<accession>A0AAD4HL65</accession>
<proteinExistence type="predicted"/>
<sequence length="101" mass="11329">MQSEEDFSDDTQSEEGFWSAPQSPSHDLPVKLPGKCWAESESHLQALQLIVRLGQPFGAFLLAQQRGGEYKRIASDHDIIAQVEDVASINEMMDIRTLEIL</sequence>
<dbReference type="AlphaFoldDB" id="A0AAD4HL65"/>
<keyword evidence="3" id="KW-1185">Reference proteome</keyword>
<organism evidence="2 3">
    <name type="scientific">Suillus fuscotomentosus</name>
    <dbReference type="NCBI Taxonomy" id="1912939"/>
    <lineage>
        <taxon>Eukaryota</taxon>
        <taxon>Fungi</taxon>
        <taxon>Dikarya</taxon>
        <taxon>Basidiomycota</taxon>
        <taxon>Agaricomycotina</taxon>
        <taxon>Agaricomycetes</taxon>
        <taxon>Agaricomycetidae</taxon>
        <taxon>Boletales</taxon>
        <taxon>Suillineae</taxon>
        <taxon>Suillaceae</taxon>
        <taxon>Suillus</taxon>
    </lineage>
</organism>
<name>A0AAD4HL65_9AGAM</name>
<evidence type="ECO:0000256" key="1">
    <source>
        <dbReference type="SAM" id="MobiDB-lite"/>
    </source>
</evidence>
<comment type="caution">
    <text evidence="2">The sequence shown here is derived from an EMBL/GenBank/DDBJ whole genome shotgun (WGS) entry which is preliminary data.</text>
</comment>
<dbReference type="GeneID" id="64671155"/>
<protein>
    <submittedName>
        <fullName evidence="2">Uncharacterized protein</fullName>
    </submittedName>
</protein>
<feature type="region of interest" description="Disordered" evidence="1">
    <location>
        <begin position="1"/>
        <end position="29"/>
    </location>
</feature>
<evidence type="ECO:0000313" key="3">
    <source>
        <dbReference type="Proteomes" id="UP001195769"/>
    </source>
</evidence>
<dbReference type="EMBL" id="JABBWK010000020">
    <property type="protein sequence ID" value="KAG1901740.1"/>
    <property type="molecule type" value="Genomic_DNA"/>
</dbReference>
<reference evidence="2" key="1">
    <citation type="journal article" date="2020" name="New Phytol.">
        <title>Comparative genomics reveals dynamic genome evolution in host specialist ectomycorrhizal fungi.</title>
        <authorList>
            <person name="Lofgren L.A."/>
            <person name="Nguyen N.H."/>
            <person name="Vilgalys R."/>
            <person name="Ruytinx J."/>
            <person name="Liao H.L."/>
            <person name="Branco S."/>
            <person name="Kuo A."/>
            <person name="LaButti K."/>
            <person name="Lipzen A."/>
            <person name="Andreopoulos W."/>
            <person name="Pangilinan J."/>
            <person name="Riley R."/>
            <person name="Hundley H."/>
            <person name="Na H."/>
            <person name="Barry K."/>
            <person name="Grigoriev I.V."/>
            <person name="Stajich J.E."/>
            <person name="Kennedy P.G."/>
        </authorList>
    </citation>
    <scope>NUCLEOTIDE SEQUENCE</scope>
    <source>
        <strain evidence="2">FC203</strain>
    </source>
</reference>
<dbReference type="RefSeq" id="XP_041227315.1">
    <property type="nucleotide sequence ID" value="XM_041376857.1"/>
</dbReference>